<dbReference type="InterPro" id="IPR017593">
    <property type="entry name" value="Allantoinase"/>
</dbReference>
<name>A0A164TY02_9CRUS</name>
<dbReference type="GO" id="GO:0005737">
    <property type="term" value="C:cytoplasm"/>
    <property type="evidence" value="ECO:0007669"/>
    <property type="project" value="TreeGrafter"/>
</dbReference>
<dbReference type="InterPro" id="IPR050138">
    <property type="entry name" value="DHOase/Allantoinase_Hydrolase"/>
</dbReference>
<evidence type="ECO:0000256" key="3">
    <source>
        <dbReference type="ARBA" id="ARBA00004968"/>
    </source>
</evidence>
<evidence type="ECO:0000256" key="5">
    <source>
        <dbReference type="ARBA" id="ARBA00011881"/>
    </source>
</evidence>
<dbReference type="PANTHER" id="PTHR43668:SF2">
    <property type="entry name" value="ALLANTOINASE"/>
    <property type="match status" value="1"/>
</dbReference>
<dbReference type="GO" id="GO:0004038">
    <property type="term" value="F:allantoinase activity"/>
    <property type="evidence" value="ECO:0007669"/>
    <property type="project" value="UniProtKB-EC"/>
</dbReference>
<dbReference type="NCBIfam" id="TIGR03178">
    <property type="entry name" value="allantoinase"/>
    <property type="match status" value="1"/>
</dbReference>
<comment type="caution">
    <text evidence="11">The sequence shown here is derived from an EMBL/GenBank/DDBJ whole genome shotgun (WGS) entry which is preliminary data.</text>
</comment>
<dbReference type="PANTHER" id="PTHR43668">
    <property type="entry name" value="ALLANTOINASE"/>
    <property type="match status" value="1"/>
</dbReference>
<comment type="similarity">
    <text evidence="4">Belongs to the metallo-dependent hydrolases superfamily. Allantoinase family.</text>
</comment>
<dbReference type="STRING" id="35525.A0A164TY02"/>
<comment type="subunit">
    <text evidence="5">Homotetramer.</text>
</comment>
<dbReference type="PROSITE" id="PS00482">
    <property type="entry name" value="DIHYDROOROTASE_1"/>
    <property type="match status" value="1"/>
</dbReference>
<dbReference type="Pfam" id="PF01979">
    <property type="entry name" value="Amidohydro_1"/>
    <property type="match status" value="1"/>
</dbReference>
<reference evidence="11 12" key="1">
    <citation type="submission" date="2016-03" db="EMBL/GenBank/DDBJ databases">
        <title>EvidentialGene: Evidence-directed Construction of Genes on Genomes.</title>
        <authorList>
            <person name="Gilbert D.G."/>
            <person name="Choi J.-H."/>
            <person name="Mockaitis K."/>
            <person name="Colbourne J."/>
            <person name="Pfrender M."/>
        </authorList>
    </citation>
    <scope>NUCLEOTIDE SEQUENCE [LARGE SCALE GENOMIC DNA]</scope>
    <source>
        <strain evidence="11 12">Xinb3</strain>
        <tissue evidence="11">Complete organism</tissue>
    </source>
</reference>
<comment type="cofactor">
    <cofactor evidence="2">
        <name>Zn(2+)</name>
        <dbReference type="ChEBI" id="CHEBI:29105"/>
    </cofactor>
</comment>
<evidence type="ECO:0000313" key="11">
    <source>
        <dbReference type="EMBL" id="KZS10870.1"/>
    </source>
</evidence>
<dbReference type="Gene3D" id="3.20.20.140">
    <property type="entry name" value="Metal-dependent hydrolases"/>
    <property type="match status" value="1"/>
</dbReference>
<comment type="catalytic activity">
    <reaction evidence="1">
        <text>(S)-allantoin + H2O = allantoate + H(+)</text>
        <dbReference type="Rhea" id="RHEA:17029"/>
        <dbReference type="ChEBI" id="CHEBI:15377"/>
        <dbReference type="ChEBI" id="CHEBI:15378"/>
        <dbReference type="ChEBI" id="CHEBI:15678"/>
        <dbReference type="ChEBI" id="CHEBI:17536"/>
        <dbReference type="EC" id="3.5.2.5"/>
    </reaction>
</comment>
<comment type="pathway">
    <text evidence="3">Nitrogen metabolism; (S)-allantoin degradation; allantoate from (S)-allantoin: step 1/1.</text>
</comment>
<dbReference type="SUPFAM" id="SSF51338">
    <property type="entry name" value="Composite domain of metallo-dependent hydrolases"/>
    <property type="match status" value="1"/>
</dbReference>
<dbReference type="InterPro" id="IPR006680">
    <property type="entry name" value="Amidohydro-rel"/>
</dbReference>
<dbReference type="Proteomes" id="UP000076858">
    <property type="component" value="Unassembled WGS sequence"/>
</dbReference>
<dbReference type="OrthoDB" id="1924787at2759"/>
<keyword evidence="9" id="KW-0862">Zinc</keyword>
<evidence type="ECO:0000313" key="12">
    <source>
        <dbReference type="Proteomes" id="UP000076858"/>
    </source>
</evidence>
<dbReference type="EMBL" id="LRGB01001663">
    <property type="protein sequence ID" value="KZS10870.1"/>
    <property type="molecule type" value="Genomic_DNA"/>
</dbReference>
<evidence type="ECO:0000256" key="7">
    <source>
        <dbReference type="ARBA" id="ARBA00022723"/>
    </source>
</evidence>
<accession>A0A164TY02</accession>
<evidence type="ECO:0000256" key="2">
    <source>
        <dbReference type="ARBA" id="ARBA00001947"/>
    </source>
</evidence>
<dbReference type="GO" id="GO:0000256">
    <property type="term" value="P:allantoin catabolic process"/>
    <property type="evidence" value="ECO:0007669"/>
    <property type="project" value="UniProtKB-UniPathway"/>
</dbReference>
<feature type="domain" description="Amidohydrolase-related" evidence="10">
    <location>
        <begin position="69"/>
        <end position="447"/>
    </location>
</feature>
<dbReference type="InterPro" id="IPR011059">
    <property type="entry name" value="Metal-dep_hydrolase_composite"/>
</dbReference>
<evidence type="ECO:0000256" key="1">
    <source>
        <dbReference type="ARBA" id="ARBA00001756"/>
    </source>
</evidence>
<keyword evidence="7" id="KW-0479">Metal-binding</keyword>
<evidence type="ECO:0000256" key="9">
    <source>
        <dbReference type="ARBA" id="ARBA00022833"/>
    </source>
</evidence>
<dbReference type="SUPFAM" id="SSF51556">
    <property type="entry name" value="Metallo-dependent hydrolases"/>
    <property type="match status" value="1"/>
</dbReference>
<dbReference type="UniPathway" id="UPA00395">
    <property type="reaction ID" value="UER00653"/>
</dbReference>
<dbReference type="InterPro" id="IPR032466">
    <property type="entry name" value="Metal_Hydrolase"/>
</dbReference>
<gene>
    <name evidence="11" type="ORF">APZ42_024497</name>
</gene>
<dbReference type="GO" id="GO:0006145">
    <property type="term" value="P:purine nucleobase catabolic process"/>
    <property type="evidence" value="ECO:0007669"/>
    <property type="project" value="TreeGrafter"/>
</dbReference>
<dbReference type="InterPro" id="IPR002195">
    <property type="entry name" value="Dihydroorotase_CS"/>
</dbReference>
<keyword evidence="12" id="KW-1185">Reference proteome</keyword>
<protein>
    <recommendedName>
        <fullName evidence="6">allantoinase</fullName>
        <ecNumber evidence="6">3.5.2.5</ecNumber>
    </recommendedName>
</protein>
<dbReference type="EC" id="3.5.2.5" evidence="6"/>
<evidence type="ECO:0000256" key="8">
    <source>
        <dbReference type="ARBA" id="ARBA00022801"/>
    </source>
</evidence>
<dbReference type="AlphaFoldDB" id="A0A164TY02"/>
<proteinExistence type="inferred from homology"/>
<dbReference type="GO" id="GO:0050897">
    <property type="term" value="F:cobalt ion binding"/>
    <property type="evidence" value="ECO:0007669"/>
    <property type="project" value="InterPro"/>
</dbReference>
<dbReference type="FunFam" id="3.20.20.140:FF:000032">
    <property type="entry name" value="Allantoinase Dal1"/>
    <property type="match status" value="1"/>
</dbReference>
<keyword evidence="8" id="KW-0378">Hydrolase</keyword>
<sequence length="468" mass="51406">MEPSIVKSDSIVVFKSHRVVLPHGVASAAVVTKNGQIVAVKGYDDSRIALGINDEYQPISVIDLGNLVLSPGVVDSHVHVNEPGRTHWEGFTTATRAAAAGGVTTIVDMPLNSIPPTTTKENFLEKFTAASDNVFVDVAFWGGIIPGNQDELIPLLREGVRGFKCFMCPSGVDEFPQAKEEDLEIAFQRLQNSSTTILFHAEVECCSAVSTNTEEIPSVYQGFLQSRPGVMEVEAIRLVIELCRRYRVQSHIVHLSCAEAIPLIAQAKKDGVPITVETCPHYLTLSAEEVPVKATQFKCCPPIRDKSNQDLLWSGLLDGTIDLVVSDHSPAPQDLKCVDTGDFMKAWGGISSLQLVLPLLWTFGHPKGLSFTDLSRFLSYNTAKLARLHHRKGSIAVGMDADFVIWNPDEQITVTPEMLHFRHKLSPYLGKVLNGRVVMTVLRGQIVFNNETFVFDKPQGILLAEPLE</sequence>
<evidence type="ECO:0000256" key="6">
    <source>
        <dbReference type="ARBA" id="ARBA00012863"/>
    </source>
</evidence>
<evidence type="ECO:0000259" key="10">
    <source>
        <dbReference type="Pfam" id="PF01979"/>
    </source>
</evidence>
<evidence type="ECO:0000256" key="4">
    <source>
        <dbReference type="ARBA" id="ARBA00010368"/>
    </source>
</evidence>
<organism evidence="11 12">
    <name type="scientific">Daphnia magna</name>
    <dbReference type="NCBI Taxonomy" id="35525"/>
    <lineage>
        <taxon>Eukaryota</taxon>
        <taxon>Metazoa</taxon>
        <taxon>Ecdysozoa</taxon>
        <taxon>Arthropoda</taxon>
        <taxon>Crustacea</taxon>
        <taxon>Branchiopoda</taxon>
        <taxon>Diplostraca</taxon>
        <taxon>Cladocera</taxon>
        <taxon>Anomopoda</taxon>
        <taxon>Daphniidae</taxon>
        <taxon>Daphnia</taxon>
    </lineage>
</organism>
<dbReference type="GO" id="GO:0008270">
    <property type="term" value="F:zinc ion binding"/>
    <property type="evidence" value="ECO:0007669"/>
    <property type="project" value="InterPro"/>
</dbReference>